<gene>
    <name evidence="2" type="ORF">AB4876_02595</name>
</gene>
<feature type="transmembrane region" description="Helical" evidence="1">
    <location>
        <begin position="29"/>
        <end position="54"/>
    </location>
</feature>
<name>A0ABV3U454_9GAMM</name>
<keyword evidence="1" id="KW-1133">Transmembrane helix</keyword>
<keyword evidence="1" id="KW-0472">Membrane</keyword>
<protein>
    <submittedName>
        <fullName evidence="2">Uncharacterized protein</fullName>
    </submittedName>
</protein>
<keyword evidence="1" id="KW-0812">Transmembrane</keyword>
<evidence type="ECO:0000313" key="3">
    <source>
        <dbReference type="Proteomes" id="UP001557485"/>
    </source>
</evidence>
<reference evidence="2 3" key="1">
    <citation type="journal article" date="2011" name="Int. J. Syst. Evol. Microbiol.">
        <title>Zhongshania antarctica gen. nov., sp. nov. and Zhongshania guokunii sp. nov., gammaproteobacteria respectively isolated from coastal attached (fast) ice and surface seawater of the Antarctic.</title>
        <authorList>
            <person name="Li H.J."/>
            <person name="Zhang X.Y."/>
            <person name="Chen C.X."/>
            <person name="Zhang Y.J."/>
            <person name="Gao Z.M."/>
            <person name="Yu Y."/>
            <person name="Chen X.L."/>
            <person name="Chen B."/>
            <person name="Zhang Y.Z."/>
        </authorList>
    </citation>
    <scope>NUCLEOTIDE SEQUENCE [LARGE SCALE GENOMIC DNA]</scope>
    <source>
        <strain evidence="2 3">ZS6-22T</strain>
    </source>
</reference>
<dbReference type="EMBL" id="JBFRYA010000001">
    <property type="protein sequence ID" value="MEX1667779.1"/>
    <property type="molecule type" value="Genomic_DNA"/>
</dbReference>
<comment type="caution">
    <text evidence="2">The sequence shown here is derived from an EMBL/GenBank/DDBJ whole genome shotgun (WGS) entry which is preliminary data.</text>
</comment>
<keyword evidence="3" id="KW-1185">Reference proteome</keyword>
<dbReference type="RefSeq" id="WP_368380081.1">
    <property type="nucleotide sequence ID" value="NZ_JBFRYA010000001.1"/>
</dbReference>
<proteinExistence type="predicted"/>
<organism evidence="2 3">
    <name type="scientific">Zhongshania guokunii</name>
    <dbReference type="NCBI Taxonomy" id="641783"/>
    <lineage>
        <taxon>Bacteria</taxon>
        <taxon>Pseudomonadati</taxon>
        <taxon>Pseudomonadota</taxon>
        <taxon>Gammaproteobacteria</taxon>
        <taxon>Cellvibrionales</taxon>
        <taxon>Spongiibacteraceae</taxon>
        <taxon>Zhongshania</taxon>
    </lineage>
</organism>
<dbReference type="Proteomes" id="UP001557485">
    <property type="component" value="Unassembled WGS sequence"/>
</dbReference>
<sequence>MSKDILRGKMQFNMQNNKRNCKQRYKQNGYVLTTELVLLACTLVLGTVIGWVAIRDALLQEMFDFASAIENQTYYAFDGLSASQLPAGFANSANTNQQARSSYIAPLDGEGGLIIVDNGDDGSVVVLDPDSTDPVDPPVDPLTPPVEPPSDLLLSETPFLDLIDPLGIEILNEKISIRDCIVRGSSYNINIVSILDGALSGQCETIGEPQDPSTIPDDLENIAFLDLLDPITALVTDVVSINDCVSLISGASGGQLFINQLAVDGVGFCQPGF</sequence>
<evidence type="ECO:0000313" key="2">
    <source>
        <dbReference type="EMBL" id="MEX1667779.1"/>
    </source>
</evidence>
<evidence type="ECO:0000256" key="1">
    <source>
        <dbReference type="SAM" id="Phobius"/>
    </source>
</evidence>
<accession>A0ABV3U454</accession>